<dbReference type="RefSeq" id="WP_238895435.1">
    <property type="nucleotide sequence ID" value="NZ_JAKOGG010000003.1"/>
</dbReference>
<evidence type="ECO:0000313" key="2">
    <source>
        <dbReference type="EMBL" id="MCS4556029.1"/>
    </source>
</evidence>
<sequence length="218" mass="24572">MNFLSRLAQQYNPLSMRERLLIAVVCWLVLAAVCYLPFETLWQQRQQLAQQQSAQQKQLASMAAQITLIQQRLSEDPNKDLRLQQQQLAGQIQAVDQQLTAQTVDLIPADKMPALLAQLLKQSRGVTLSSFQSIAPVPLLVVGDKQAGEMNLFSHGIVLTFEGDYFAVMKFVQAVEQLPEKLYWKSLDYQVDEYPNAKVALSLYTLSINKDFISVAAN</sequence>
<gene>
    <name evidence="2" type="ORF">L9G74_06220</name>
</gene>
<evidence type="ECO:0000313" key="3">
    <source>
        <dbReference type="Proteomes" id="UP001201549"/>
    </source>
</evidence>
<protein>
    <submittedName>
        <fullName evidence="2">MSHA biogenesis protein MshJ</fullName>
    </submittedName>
</protein>
<proteinExistence type="predicted"/>
<keyword evidence="3" id="KW-1185">Reference proteome</keyword>
<keyword evidence="1" id="KW-0812">Transmembrane</keyword>
<evidence type="ECO:0000256" key="1">
    <source>
        <dbReference type="SAM" id="Phobius"/>
    </source>
</evidence>
<feature type="transmembrane region" description="Helical" evidence="1">
    <location>
        <begin position="20"/>
        <end position="38"/>
    </location>
</feature>
<name>A0ABT2FI71_9GAMM</name>
<accession>A0ABT2FI71</accession>
<comment type="caution">
    <text evidence="2">The sequence shown here is derived from an EMBL/GenBank/DDBJ whole genome shotgun (WGS) entry which is preliminary data.</text>
</comment>
<keyword evidence="1" id="KW-0472">Membrane</keyword>
<organism evidence="2 3">
    <name type="scientific">Shewanella electrica</name>
    <dbReference type="NCBI Taxonomy" id="515560"/>
    <lineage>
        <taxon>Bacteria</taxon>
        <taxon>Pseudomonadati</taxon>
        <taxon>Pseudomonadota</taxon>
        <taxon>Gammaproteobacteria</taxon>
        <taxon>Alteromonadales</taxon>
        <taxon>Shewanellaceae</taxon>
        <taxon>Shewanella</taxon>
    </lineage>
</organism>
<dbReference type="Proteomes" id="UP001201549">
    <property type="component" value="Unassembled WGS sequence"/>
</dbReference>
<dbReference type="EMBL" id="JAKOGG010000003">
    <property type="protein sequence ID" value="MCS4556029.1"/>
    <property type="molecule type" value="Genomic_DNA"/>
</dbReference>
<keyword evidence="1" id="KW-1133">Transmembrane helix</keyword>
<reference evidence="3" key="1">
    <citation type="submission" date="2023-07" db="EMBL/GenBank/DDBJ databases">
        <title>Shewanella mangrovi sp. nov., an acetaldehyde- degrading bacterium isolated from mangrove sediment.</title>
        <authorList>
            <person name="Liu Y."/>
        </authorList>
    </citation>
    <scope>NUCLEOTIDE SEQUENCE [LARGE SCALE GENOMIC DNA]</scope>
    <source>
        <strain evidence="3">C32</strain>
    </source>
</reference>